<dbReference type="eggNOG" id="ENOG5032VP4">
    <property type="taxonomic scope" value="Bacteria"/>
</dbReference>
<dbReference type="HOGENOM" id="CLU_036289_0_0_10"/>
<dbReference type="SUPFAM" id="SSF49265">
    <property type="entry name" value="Fibronectin type III"/>
    <property type="match status" value="1"/>
</dbReference>
<accession>F0SCP5</accession>
<feature type="domain" description="Fibronectin type-III" evidence="1">
    <location>
        <begin position="39"/>
        <end position="123"/>
    </location>
</feature>
<sequence>MKINKRIFGIILIMGTVISLLPSCEKFNDWEVDDSYNRLFRPSTLTADVVGVTTTLKWKGMPKTNSYVIELSKDSLKFNSIISTYETKGTKTGNDLSFEIPGLLDPNTQYSARIKGVDKTGTTSDSEWISVAFKTKTEQILNVVMASDLTTTTAVLKWEVSPYVTHFMIGSNKYNISEQEKSEGKKIISGLTPETKYTATIYNDLIARGSREFTTLAVLPEGPNVIQVQSGDDFATMLANAIDGTTFVLFRNTVYKASDAINIPDNISITIWGQGGGNKPVLAFNGINLVRAKTIKFENIDITGYQDNDNTKPKRNYIFNLGNGNGGTVNELNFENCIIRNFVNTALRIQNSTTVSIDRLIVNNCIVTDVGNNGSNGTYAFIHVNANANAQSKISNITIANSTFSGIGYGLILHNTSASSSLTVENNTFYNTTGDGRYFIDYNTFSAGTISIKNNILAKSLSLAETARGIRISGGFTAVNTYKTNDLKFVSNATGFLDYDGSASQLFVDPSTGNFRIKDNGFAGKSTSGDPRWRIN</sequence>
<dbReference type="SMART" id="SM00060">
    <property type="entry name" value="FN3"/>
    <property type="match status" value="2"/>
</dbReference>
<dbReference type="AlphaFoldDB" id="F0SCP5"/>
<dbReference type="InterPro" id="IPR011050">
    <property type="entry name" value="Pectin_lyase_fold/virulence"/>
</dbReference>
<dbReference type="STRING" id="762903.Pedsa_3354"/>
<reference evidence="3" key="2">
    <citation type="submission" date="2011-02" db="EMBL/GenBank/DDBJ databases">
        <title>The complete genome of Pedobacter saltans DSM 12145.</title>
        <authorList>
            <consortium name="US DOE Joint Genome Institute (JGI-PGF)"/>
            <person name="Lucas S."/>
            <person name="Copeland A."/>
            <person name="Lapidus A."/>
            <person name="Bruce D."/>
            <person name="Goodwin L."/>
            <person name="Pitluck S."/>
            <person name="Kyrpides N."/>
            <person name="Mavromatis K."/>
            <person name="Pagani I."/>
            <person name="Ivanova N."/>
            <person name="Ovchinnikova G."/>
            <person name="Lu M."/>
            <person name="Detter J.C."/>
            <person name="Han C."/>
            <person name="Land M."/>
            <person name="Hauser L."/>
            <person name="Markowitz V."/>
            <person name="Cheng J.-F."/>
            <person name="Hugenholtz P."/>
            <person name="Woyke T."/>
            <person name="Wu D."/>
            <person name="Tindall B."/>
            <person name="Pomrenke H.G."/>
            <person name="Brambilla E."/>
            <person name="Klenk H.-P."/>
            <person name="Eisen J.A."/>
        </authorList>
    </citation>
    <scope>NUCLEOTIDE SEQUENCE [LARGE SCALE GENOMIC DNA]</scope>
    <source>
        <strain evidence="3">ATCC 51119 / DSM 12145 / JCM 21818 / LMG 10337 / NBRC 100064 / NCIMB 13643</strain>
    </source>
</reference>
<organism evidence="2 3">
    <name type="scientific">Pseudopedobacter saltans (strain ATCC 51119 / DSM 12145 / JCM 21818 / CCUG 39354 / LMG 10337 / NBRC 100064 / NCIMB 13643)</name>
    <name type="common">Pedobacter saltans</name>
    <dbReference type="NCBI Taxonomy" id="762903"/>
    <lineage>
        <taxon>Bacteria</taxon>
        <taxon>Pseudomonadati</taxon>
        <taxon>Bacteroidota</taxon>
        <taxon>Sphingobacteriia</taxon>
        <taxon>Sphingobacteriales</taxon>
        <taxon>Sphingobacteriaceae</taxon>
        <taxon>Pseudopedobacter</taxon>
    </lineage>
</organism>
<gene>
    <name evidence="2" type="ordered locus">Pedsa_3354</name>
</gene>
<dbReference type="InterPro" id="IPR036116">
    <property type="entry name" value="FN3_sf"/>
</dbReference>
<dbReference type="InterPro" id="IPR003961">
    <property type="entry name" value="FN3_dom"/>
</dbReference>
<name>F0SCP5_PSESL</name>
<dbReference type="InterPro" id="IPR013783">
    <property type="entry name" value="Ig-like_fold"/>
</dbReference>
<dbReference type="CDD" id="cd00063">
    <property type="entry name" value="FN3"/>
    <property type="match status" value="1"/>
</dbReference>
<dbReference type="OrthoDB" id="691503at2"/>
<dbReference type="KEGG" id="psn:Pedsa_3354"/>
<reference evidence="2 3" key="1">
    <citation type="journal article" date="2011" name="Stand. Genomic Sci.">
        <title>Complete genome sequence of the gliding, heparinolytic Pedobacter saltans type strain (113).</title>
        <authorList>
            <person name="Liolios K."/>
            <person name="Sikorski J."/>
            <person name="Lu M."/>
            <person name="Nolan M."/>
            <person name="Lapidus A."/>
            <person name="Lucas S."/>
            <person name="Hammon N."/>
            <person name="Deshpande S."/>
            <person name="Cheng J.F."/>
            <person name="Tapia R."/>
            <person name="Han C."/>
            <person name="Goodwin L."/>
            <person name="Pitluck S."/>
            <person name="Huntemann M."/>
            <person name="Ivanova N."/>
            <person name="Pagani I."/>
            <person name="Mavromatis K."/>
            <person name="Ovchinikova G."/>
            <person name="Pati A."/>
            <person name="Chen A."/>
            <person name="Palaniappan K."/>
            <person name="Land M."/>
            <person name="Hauser L."/>
            <person name="Brambilla E.M."/>
            <person name="Kotsyurbenko O."/>
            <person name="Rohde M."/>
            <person name="Tindall B.J."/>
            <person name="Abt B."/>
            <person name="Goker M."/>
            <person name="Detter J.C."/>
            <person name="Woyke T."/>
            <person name="Bristow J."/>
            <person name="Eisen J.A."/>
            <person name="Markowitz V."/>
            <person name="Hugenholtz P."/>
            <person name="Klenk H.P."/>
            <person name="Kyrpides N.C."/>
        </authorList>
    </citation>
    <scope>NUCLEOTIDE SEQUENCE [LARGE SCALE GENOMIC DNA]</scope>
    <source>
        <strain evidence="3">ATCC 51119 / DSM 12145 / JCM 21818 / LMG 10337 / NBRC 100064 / NCIMB 13643</strain>
    </source>
</reference>
<dbReference type="Gene3D" id="2.60.40.10">
    <property type="entry name" value="Immunoglobulins"/>
    <property type="match status" value="1"/>
</dbReference>
<dbReference type="SUPFAM" id="SSF51126">
    <property type="entry name" value="Pectin lyase-like"/>
    <property type="match status" value="1"/>
</dbReference>
<protein>
    <recommendedName>
        <fullName evidence="1">Fibronectin type-III domain-containing protein</fullName>
    </recommendedName>
</protein>
<dbReference type="InterPro" id="IPR033427">
    <property type="entry name" value="DUF5123"/>
</dbReference>
<dbReference type="Proteomes" id="UP000000310">
    <property type="component" value="Chromosome"/>
</dbReference>
<keyword evidence="3" id="KW-1185">Reference proteome</keyword>
<proteinExistence type="predicted"/>
<dbReference type="Gene3D" id="2.160.20.10">
    <property type="entry name" value="Single-stranded right-handed beta-helix, Pectin lyase-like"/>
    <property type="match status" value="1"/>
</dbReference>
<dbReference type="InterPro" id="IPR006626">
    <property type="entry name" value="PbH1"/>
</dbReference>
<evidence type="ECO:0000313" key="2">
    <source>
        <dbReference type="EMBL" id="ADY53889.1"/>
    </source>
</evidence>
<feature type="domain" description="Fibronectin type-III" evidence="1">
    <location>
        <begin position="137"/>
        <end position="210"/>
    </location>
</feature>
<dbReference type="EMBL" id="CP002545">
    <property type="protein sequence ID" value="ADY53889.1"/>
    <property type="molecule type" value="Genomic_DNA"/>
</dbReference>
<dbReference type="Pfam" id="PF17161">
    <property type="entry name" value="DUF5123"/>
    <property type="match status" value="1"/>
</dbReference>
<evidence type="ECO:0000313" key="3">
    <source>
        <dbReference type="Proteomes" id="UP000000310"/>
    </source>
</evidence>
<dbReference type="RefSeq" id="WP_013634372.1">
    <property type="nucleotide sequence ID" value="NC_015177.1"/>
</dbReference>
<dbReference type="SMART" id="SM00710">
    <property type="entry name" value="PbH1"/>
    <property type="match status" value="4"/>
</dbReference>
<dbReference type="InterPro" id="IPR012334">
    <property type="entry name" value="Pectin_lyas_fold"/>
</dbReference>
<evidence type="ECO:0000259" key="1">
    <source>
        <dbReference type="SMART" id="SM00060"/>
    </source>
</evidence>